<feature type="domain" description="Heme haloperoxidase family profile" evidence="9">
    <location>
        <begin position="20"/>
        <end position="233"/>
    </location>
</feature>
<evidence type="ECO:0000256" key="6">
    <source>
        <dbReference type="ARBA" id="ARBA00023004"/>
    </source>
</evidence>
<dbReference type="Pfam" id="PF01328">
    <property type="entry name" value="Peroxidase_2"/>
    <property type="match status" value="1"/>
</dbReference>
<organism evidence="10 11">
    <name type="scientific">Staphylotrichum tortipilum</name>
    <dbReference type="NCBI Taxonomy" id="2831512"/>
    <lineage>
        <taxon>Eukaryota</taxon>
        <taxon>Fungi</taxon>
        <taxon>Dikarya</taxon>
        <taxon>Ascomycota</taxon>
        <taxon>Pezizomycotina</taxon>
        <taxon>Sordariomycetes</taxon>
        <taxon>Sordariomycetidae</taxon>
        <taxon>Sordariales</taxon>
        <taxon>Chaetomiaceae</taxon>
        <taxon>Staphylotrichum</taxon>
    </lineage>
</organism>
<dbReference type="AlphaFoldDB" id="A0AAN6MRZ8"/>
<evidence type="ECO:0000256" key="4">
    <source>
        <dbReference type="ARBA" id="ARBA00022723"/>
    </source>
</evidence>
<dbReference type="PANTHER" id="PTHR33577:SF9">
    <property type="entry name" value="PEROXIDASE STCC"/>
    <property type="match status" value="1"/>
</dbReference>
<feature type="signal peptide" evidence="8">
    <location>
        <begin position="1"/>
        <end position="17"/>
    </location>
</feature>
<keyword evidence="11" id="KW-1185">Reference proteome</keyword>
<keyword evidence="4" id="KW-0479">Metal-binding</keyword>
<dbReference type="PANTHER" id="PTHR33577">
    <property type="entry name" value="STERIGMATOCYSTIN BIOSYNTHESIS PEROXIDASE STCC-RELATED"/>
    <property type="match status" value="1"/>
</dbReference>
<evidence type="ECO:0000256" key="2">
    <source>
        <dbReference type="ARBA" id="ARBA00022559"/>
    </source>
</evidence>
<dbReference type="InterPro" id="IPR000028">
    <property type="entry name" value="Chloroperoxidase"/>
</dbReference>
<protein>
    <submittedName>
        <fullName evidence="10">Peroxidase, family 2-domain-containing protein</fullName>
    </submittedName>
</protein>
<reference evidence="10" key="2">
    <citation type="submission" date="2023-05" db="EMBL/GenBank/DDBJ databases">
        <authorList>
            <consortium name="Lawrence Berkeley National Laboratory"/>
            <person name="Steindorff A."/>
            <person name="Hensen N."/>
            <person name="Bonometti L."/>
            <person name="Westerberg I."/>
            <person name="Brannstrom I.O."/>
            <person name="Guillou S."/>
            <person name="Cros-Aarteil S."/>
            <person name="Calhoun S."/>
            <person name="Haridas S."/>
            <person name="Kuo A."/>
            <person name="Mondo S."/>
            <person name="Pangilinan J."/>
            <person name="Riley R."/>
            <person name="Labutti K."/>
            <person name="Andreopoulos B."/>
            <person name="Lipzen A."/>
            <person name="Chen C."/>
            <person name="Yanf M."/>
            <person name="Daum C."/>
            <person name="Ng V."/>
            <person name="Clum A."/>
            <person name="Ohm R."/>
            <person name="Martin F."/>
            <person name="Silar P."/>
            <person name="Natvig D."/>
            <person name="Lalanne C."/>
            <person name="Gautier V."/>
            <person name="Ament-Velasquez S.L."/>
            <person name="Kruys A."/>
            <person name="Hutchinson M.I."/>
            <person name="Powell A.J."/>
            <person name="Barry K."/>
            <person name="Miller A.N."/>
            <person name="Grigoriev I.V."/>
            <person name="Debuchy R."/>
            <person name="Gladieux P."/>
            <person name="Thoren M.H."/>
            <person name="Johannesson H."/>
        </authorList>
    </citation>
    <scope>NUCLEOTIDE SEQUENCE</scope>
    <source>
        <strain evidence="10">CBS 103.79</strain>
    </source>
</reference>
<evidence type="ECO:0000256" key="8">
    <source>
        <dbReference type="SAM" id="SignalP"/>
    </source>
</evidence>
<name>A0AAN6MRZ8_9PEZI</name>
<evidence type="ECO:0000259" key="9">
    <source>
        <dbReference type="PROSITE" id="PS51405"/>
    </source>
</evidence>
<comment type="caution">
    <text evidence="10">The sequence shown here is derived from an EMBL/GenBank/DDBJ whole genome shotgun (WGS) entry which is preliminary data.</text>
</comment>
<comment type="cofactor">
    <cofactor evidence="1">
        <name>heme b</name>
        <dbReference type="ChEBI" id="CHEBI:60344"/>
    </cofactor>
</comment>
<dbReference type="SUPFAM" id="SSF47571">
    <property type="entry name" value="Cloroperoxidase"/>
    <property type="match status" value="1"/>
</dbReference>
<comment type="similarity">
    <text evidence="7">Belongs to the chloroperoxidase family.</text>
</comment>
<keyword evidence="3" id="KW-0349">Heme</keyword>
<evidence type="ECO:0000256" key="1">
    <source>
        <dbReference type="ARBA" id="ARBA00001970"/>
    </source>
</evidence>
<dbReference type="Gene3D" id="1.10.489.10">
    <property type="entry name" value="Chloroperoxidase-like"/>
    <property type="match status" value="1"/>
</dbReference>
<dbReference type="GO" id="GO:0004601">
    <property type="term" value="F:peroxidase activity"/>
    <property type="evidence" value="ECO:0007669"/>
    <property type="project" value="UniProtKB-KW"/>
</dbReference>
<dbReference type="InterPro" id="IPR036851">
    <property type="entry name" value="Chloroperoxidase-like_sf"/>
</dbReference>
<keyword evidence="6" id="KW-0408">Iron</keyword>
<keyword evidence="5" id="KW-0560">Oxidoreductase</keyword>
<evidence type="ECO:0000313" key="10">
    <source>
        <dbReference type="EMBL" id="KAK3904913.1"/>
    </source>
</evidence>
<dbReference type="Proteomes" id="UP001303889">
    <property type="component" value="Unassembled WGS sequence"/>
</dbReference>
<evidence type="ECO:0000313" key="11">
    <source>
        <dbReference type="Proteomes" id="UP001303889"/>
    </source>
</evidence>
<evidence type="ECO:0000256" key="7">
    <source>
        <dbReference type="ARBA" id="ARBA00025795"/>
    </source>
</evidence>
<dbReference type="PROSITE" id="PS51405">
    <property type="entry name" value="HEME_HALOPEROXIDASE"/>
    <property type="match status" value="1"/>
</dbReference>
<feature type="chain" id="PRO_5042975459" evidence="8">
    <location>
        <begin position="18"/>
        <end position="270"/>
    </location>
</feature>
<dbReference type="EMBL" id="MU855378">
    <property type="protein sequence ID" value="KAK3904913.1"/>
    <property type="molecule type" value="Genomic_DNA"/>
</dbReference>
<keyword evidence="8" id="KW-0732">Signal</keyword>
<evidence type="ECO:0000256" key="5">
    <source>
        <dbReference type="ARBA" id="ARBA00023002"/>
    </source>
</evidence>
<proteinExistence type="inferred from homology"/>
<reference evidence="10" key="1">
    <citation type="journal article" date="2023" name="Mol. Phylogenet. Evol.">
        <title>Genome-scale phylogeny and comparative genomics of the fungal order Sordariales.</title>
        <authorList>
            <person name="Hensen N."/>
            <person name="Bonometti L."/>
            <person name="Westerberg I."/>
            <person name="Brannstrom I.O."/>
            <person name="Guillou S."/>
            <person name="Cros-Aarteil S."/>
            <person name="Calhoun S."/>
            <person name="Haridas S."/>
            <person name="Kuo A."/>
            <person name="Mondo S."/>
            <person name="Pangilinan J."/>
            <person name="Riley R."/>
            <person name="LaButti K."/>
            <person name="Andreopoulos B."/>
            <person name="Lipzen A."/>
            <person name="Chen C."/>
            <person name="Yan M."/>
            <person name="Daum C."/>
            <person name="Ng V."/>
            <person name="Clum A."/>
            <person name="Steindorff A."/>
            <person name="Ohm R.A."/>
            <person name="Martin F."/>
            <person name="Silar P."/>
            <person name="Natvig D.O."/>
            <person name="Lalanne C."/>
            <person name="Gautier V."/>
            <person name="Ament-Velasquez S.L."/>
            <person name="Kruys A."/>
            <person name="Hutchinson M.I."/>
            <person name="Powell A.J."/>
            <person name="Barry K."/>
            <person name="Miller A.N."/>
            <person name="Grigoriev I.V."/>
            <person name="Debuchy R."/>
            <person name="Gladieux P."/>
            <person name="Hiltunen Thoren M."/>
            <person name="Johannesson H."/>
        </authorList>
    </citation>
    <scope>NUCLEOTIDE SEQUENCE</scope>
    <source>
        <strain evidence="10">CBS 103.79</strain>
    </source>
</reference>
<sequence>MFSPLLPLLALAGAATAALDFSKWKTRQPGEFRAPCPAMNSLANHNFIQRDGRNITVAKLVPVLEEVFNLSPELATIISNLGLFTAPDPSKGVFTLDDLNRHNLFEHDASLSREDFYYHGDASTFRPEVFKKFFDHFKGMKYIDIESAAAARYAMVLDSRKRNPTFTYGVQQRITSYGETNKYLRTMAEPATGKCLASFVKILFEQERLPFNEGWRPPTTQISGFSMASDVLEIALVTPEKLNDEDKNCNGKKCPKARGIHGYFGIESGV</sequence>
<dbReference type="GO" id="GO:0046872">
    <property type="term" value="F:metal ion binding"/>
    <property type="evidence" value="ECO:0007669"/>
    <property type="project" value="UniProtKB-KW"/>
</dbReference>
<evidence type="ECO:0000256" key="3">
    <source>
        <dbReference type="ARBA" id="ARBA00022617"/>
    </source>
</evidence>
<gene>
    <name evidence="10" type="ORF">C8A05DRAFT_31271</name>
</gene>
<keyword evidence="2 10" id="KW-0575">Peroxidase</keyword>
<accession>A0AAN6MRZ8</accession>